<keyword evidence="4" id="KW-0804">Transcription</keyword>
<dbReference type="PROSITE" id="PS50931">
    <property type="entry name" value="HTH_LYSR"/>
    <property type="match status" value="1"/>
</dbReference>
<keyword evidence="7" id="KW-1185">Reference proteome</keyword>
<proteinExistence type="inferred from homology"/>
<dbReference type="InterPro" id="IPR058163">
    <property type="entry name" value="LysR-type_TF_proteobact-type"/>
</dbReference>
<dbReference type="GO" id="GO:0003700">
    <property type="term" value="F:DNA-binding transcription factor activity"/>
    <property type="evidence" value="ECO:0007669"/>
    <property type="project" value="InterPro"/>
</dbReference>
<keyword evidence="2" id="KW-0805">Transcription regulation</keyword>
<dbReference type="Gene3D" id="3.40.190.10">
    <property type="entry name" value="Periplasmic binding protein-like II"/>
    <property type="match status" value="2"/>
</dbReference>
<evidence type="ECO:0000256" key="2">
    <source>
        <dbReference type="ARBA" id="ARBA00023015"/>
    </source>
</evidence>
<feature type="domain" description="HTH lysR-type" evidence="5">
    <location>
        <begin position="6"/>
        <end position="63"/>
    </location>
</feature>
<name>A0A9X3HV90_9VIBR</name>
<protein>
    <submittedName>
        <fullName evidence="6">LysR substrate-binding domain-containing protein</fullName>
    </submittedName>
</protein>
<dbReference type="CDD" id="cd08432">
    <property type="entry name" value="PBP2_GcdR_TrpI_HvrB_AmpR_like"/>
    <property type="match status" value="1"/>
</dbReference>
<dbReference type="SUPFAM" id="SSF53850">
    <property type="entry name" value="Periplasmic binding protein-like II"/>
    <property type="match status" value="1"/>
</dbReference>
<evidence type="ECO:0000259" key="5">
    <source>
        <dbReference type="PROSITE" id="PS50931"/>
    </source>
</evidence>
<dbReference type="Pfam" id="PF00126">
    <property type="entry name" value="HTH_1"/>
    <property type="match status" value="1"/>
</dbReference>
<evidence type="ECO:0000256" key="4">
    <source>
        <dbReference type="ARBA" id="ARBA00023163"/>
    </source>
</evidence>
<dbReference type="PANTHER" id="PTHR30537:SF79">
    <property type="entry name" value="TRANSCRIPTIONAL REGULATOR-RELATED"/>
    <property type="match status" value="1"/>
</dbReference>
<dbReference type="Gene3D" id="1.10.10.10">
    <property type="entry name" value="Winged helix-like DNA-binding domain superfamily/Winged helix DNA-binding domain"/>
    <property type="match status" value="1"/>
</dbReference>
<dbReference type="PANTHER" id="PTHR30537">
    <property type="entry name" value="HTH-TYPE TRANSCRIPTIONAL REGULATOR"/>
    <property type="match status" value="1"/>
</dbReference>
<accession>A0A9X3HV90</accession>
<dbReference type="EMBL" id="JAKRRY010000003">
    <property type="protein sequence ID" value="MCW8345305.1"/>
    <property type="molecule type" value="Genomic_DNA"/>
</dbReference>
<dbReference type="InterPro" id="IPR036388">
    <property type="entry name" value="WH-like_DNA-bd_sf"/>
</dbReference>
<sequence length="316" mass="36625">MKERLPPLQGLYYFYMAVEKGSFKDAAKALFVSAAAVSQQIRLLEQILGTPLFHREHRKVRLTLEGELLFSHTQKGMMHLQQGVRLINQDPNPNRLSISTLPSFAQHWLVPRLQGFREVHPNMAILLEPTNQLVKFEDSSVDISIRYGEGSYPNIRSEHLMDDIIYPVCHPIYQEKHGIYTVDDLSHANLIEDTWPDMDWNLWLNRIGGKLGKPTLQYNGSHFVLEGALAVQGVALIKHSLAYRYIQEGTLVRIGDRALRPKFSYYLCAPDSYFNRKKIALFSDWIREQVREFQSHSNDDLEIIETDYTLIWNQIK</sequence>
<dbReference type="SUPFAM" id="SSF46785">
    <property type="entry name" value="Winged helix' DNA-binding domain"/>
    <property type="match status" value="1"/>
</dbReference>
<comment type="caution">
    <text evidence="6">The sequence shown here is derived from an EMBL/GenBank/DDBJ whole genome shotgun (WGS) entry which is preliminary data.</text>
</comment>
<reference evidence="6" key="1">
    <citation type="submission" date="2022-02" db="EMBL/GenBank/DDBJ databases">
        <title>Vibrio sp. nov, a new bacterium isolated from seawater.</title>
        <authorList>
            <person name="Yuan Y."/>
        </authorList>
    </citation>
    <scope>NUCLEOTIDE SEQUENCE</scope>
    <source>
        <strain evidence="6">ZSDZ65</strain>
    </source>
</reference>
<evidence type="ECO:0000313" key="7">
    <source>
        <dbReference type="Proteomes" id="UP001155587"/>
    </source>
</evidence>
<dbReference type="RefSeq" id="WP_265673749.1">
    <property type="nucleotide sequence ID" value="NZ_JAKRRY010000003.1"/>
</dbReference>
<dbReference type="PRINTS" id="PR00039">
    <property type="entry name" value="HTHLYSR"/>
</dbReference>
<dbReference type="Pfam" id="PF03466">
    <property type="entry name" value="LysR_substrate"/>
    <property type="match status" value="1"/>
</dbReference>
<evidence type="ECO:0000313" key="6">
    <source>
        <dbReference type="EMBL" id="MCW8345305.1"/>
    </source>
</evidence>
<organism evidence="6 7">
    <name type="scientific">Vibrio qingdaonensis</name>
    <dbReference type="NCBI Taxonomy" id="2829491"/>
    <lineage>
        <taxon>Bacteria</taxon>
        <taxon>Pseudomonadati</taxon>
        <taxon>Pseudomonadota</taxon>
        <taxon>Gammaproteobacteria</taxon>
        <taxon>Vibrionales</taxon>
        <taxon>Vibrionaceae</taxon>
        <taxon>Vibrio</taxon>
    </lineage>
</organism>
<dbReference type="GO" id="GO:0006351">
    <property type="term" value="P:DNA-templated transcription"/>
    <property type="evidence" value="ECO:0007669"/>
    <property type="project" value="TreeGrafter"/>
</dbReference>
<dbReference type="InterPro" id="IPR036390">
    <property type="entry name" value="WH_DNA-bd_sf"/>
</dbReference>
<dbReference type="Proteomes" id="UP001155587">
    <property type="component" value="Unassembled WGS sequence"/>
</dbReference>
<comment type="similarity">
    <text evidence="1">Belongs to the LysR transcriptional regulatory family.</text>
</comment>
<dbReference type="FunFam" id="1.10.10.10:FF:000001">
    <property type="entry name" value="LysR family transcriptional regulator"/>
    <property type="match status" value="1"/>
</dbReference>
<dbReference type="InterPro" id="IPR005119">
    <property type="entry name" value="LysR_subst-bd"/>
</dbReference>
<dbReference type="GO" id="GO:0043565">
    <property type="term" value="F:sequence-specific DNA binding"/>
    <property type="evidence" value="ECO:0007669"/>
    <property type="project" value="TreeGrafter"/>
</dbReference>
<gene>
    <name evidence="6" type="ORF">MD535_04580</name>
</gene>
<evidence type="ECO:0000256" key="1">
    <source>
        <dbReference type="ARBA" id="ARBA00009437"/>
    </source>
</evidence>
<keyword evidence="3" id="KW-0238">DNA-binding</keyword>
<evidence type="ECO:0000256" key="3">
    <source>
        <dbReference type="ARBA" id="ARBA00023125"/>
    </source>
</evidence>
<dbReference type="AlphaFoldDB" id="A0A9X3HV90"/>
<dbReference type="InterPro" id="IPR000847">
    <property type="entry name" value="LysR_HTH_N"/>
</dbReference>